<evidence type="ECO:0000256" key="6">
    <source>
        <dbReference type="SAM" id="Phobius"/>
    </source>
</evidence>
<dbReference type="AlphaFoldDB" id="A0A3B1CG06"/>
<gene>
    <name evidence="8" type="ORF">MNBD_NITROSPINAE02-1952</name>
</gene>
<evidence type="ECO:0000256" key="2">
    <source>
        <dbReference type="ARBA" id="ARBA00022475"/>
    </source>
</evidence>
<accession>A0A3B1CG06</accession>
<dbReference type="Gene3D" id="1.20.1640.10">
    <property type="entry name" value="Multidrug efflux transporter AcrB transmembrane domain"/>
    <property type="match status" value="1"/>
</dbReference>
<dbReference type="InterPro" id="IPR004869">
    <property type="entry name" value="MMPL_dom"/>
</dbReference>
<keyword evidence="5 6" id="KW-0472">Membrane</keyword>
<sequence length="98" mass="10905">TVHFMHNFRRYFAQSKDVAKATHQTLKTTGRAMLVTSVVLSVGFYIFMFAEMSNLFNFGFLTGTAIVAALLADYFLAPALMTLVYGKKIKPDKSVANT</sequence>
<evidence type="ECO:0000313" key="8">
    <source>
        <dbReference type="EMBL" id="VAX22994.1"/>
    </source>
</evidence>
<evidence type="ECO:0000256" key="3">
    <source>
        <dbReference type="ARBA" id="ARBA00022692"/>
    </source>
</evidence>
<dbReference type="EMBL" id="UOGE01000079">
    <property type="protein sequence ID" value="VAX22994.1"/>
    <property type="molecule type" value="Genomic_DNA"/>
</dbReference>
<feature type="transmembrane region" description="Helical" evidence="6">
    <location>
        <begin position="32"/>
        <end position="50"/>
    </location>
</feature>
<dbReference type="InterPro" id="IPR050545">
    <property type="entry name" value="Mycobact_MmpL"/>
</dbReference>
<evidence type="ECO:0000256" key="5">
    <source>
        <dbReference type="ARBA" id="ARBA00023136"/>
    </source>
</evidence>
<proteinExistence type="predicted"/>
<organism evidence="8">
    <name type="scientific">hydrothermal vent metagenome</name>
    <dbReference type="NCBI Taxonomy" id="652676"/>
    <lineage>
        <taxon>unclassified sequences</taxon>
        <taxon>metagenomes</taxon>
        <taxon>ecological metagenomes</taxon>
    </lineage>
</organism>
<feature type="non-terminal residue" evidence="8">
    <location>
        <position position="1"/>
    </location>
</feature>
<dbReference type="Pfam" id="PF03176">
    <property type="entry name" value="MMPL"/>
    <property type="match status" value="1"/>
</dbReference>
<dbReference type="PANTHER" id="PTHR33406">
    <property type="entry name" value="MEMBRANE PROTEIN MJ1562-RELATED"/>
    <property type="match status" value="1"/>
</dbReference>
<dbReference type="GO" id="GO:0005886">
    <property type="term" value="C:plasma membrane"/>
    <property type="evidence" value="ECO:0007669"/>
    <property type="project" value="UniProtKB-SubCell"/>
</dbReference>
<feature type="domain" description="Membrane transport protein MMPL" evidence="7">
    <location>
        <begin position="8"/>
        <end position="93"/>
    </location>
</feature>
<protein>
    <recommendedName>
        <fullName evidence="7">Membrane transport protein MMPL domain-containing protein</fullName>
    </recommendedName>
</protein>
<reference evidence="8" key="1">
    <citation type="submission" date="2018-06" db="EMBL/GenBank/DDBJ databases">
        <authorList>
            <person name="Zhirakovskaya E."/>
        </authorList>
    </citation>
    <scope>NUCLEOTIDE SEQUENCE</scope>
</reference>
<evidence type="ECO:0000256" key="4">
    <source>
        <dbReference type="ARBA" id="ARBA00022989"/>
    </source>
</evidence>
<comment type="subcellular location">
    <subcellularLocation>
        <location evidence="1">Cell membrane</location>
        <topology evidence="1">Multi-pass membrane protein</topology>
    </subcellularLocation>
</comment>
<evidence type="ECO:0000256" key="1">
    <source>
        <dbReference type="ARBA" id="ARBA00004651"/>
    </source>
</evidence>
<dbReference type="SUPFAM" id="SSF82866">
    <property type="entry name" value="Multidrug efflux transporter AcrB transmembrane domain"/>
    <property type="match status" value="1"/>
</dbReference>
<keyword evidence="2" id="KW-1003">Cell membrane</keyword>
<evidence type="ECO:0000259" key="7">
    <source>
        <dbReference type="Pfam" id="PF03176"/>
    </source>
</evidence>
<keyword evidence="3 6" id="KW-0812">Transmembrane</keyword>
<keyword evidence="4 6" id="KW-1133">Transmembrane helix</keyword>
<feature type="transmembrane region" description="Helical" evidence="6">
    <location>
        <begin position="56"/>
        <end position="85"/>
    </location>
</feature>
<dbReference type="PANTHER" id="PTHR33406:SF12">
    <property type="entry name" value="BLR2997 PROTEIN"/>
    <property type="match status" value="1"/>
</dbReference>
<name>A0A3B1CG06_9ZZZZ</name>